<evidence type="ECO:0000313" key="3">
    <source>
        <dbReference type="Proteomes" id="UP000314294"/>
    </source>
</evidence>
<name>A0A4Z2H243_9TELE</name>
<reference evidence="2 3" key="1">
    <citation type="submission" date="2019-03" db="EMBL/GenBank/DDBJ databases">
        <title>First draft genome of Liparis tanakae, snailfish: a comprehensive survey of snailfish specific genes.</title>
        <authorList>
            <person name="Kim W."/>
            <person name="Song I."/>
            <person name="Jeong J.-H."/>
            <person name="Kim D."/>
            <person name="Kim S."/>
            <person name="Ryu S."/>
            <person name="Song J.Y."/>
            <person name="Lee S.K."/>
        </authorList>
    </citation>
    <scope>NUCLEOTIDE SEQUENCE [LARGE SCALE GENOMIC DNA]</scope>
    <source>
        <tissue evidence="2">Muscle</tissue>
    </source>
</reference>
<dbReference type="AlphaFoldDB" id="A0A4Z2H243"/>
<keyword evidence="3" id="KW-1185">Reference proteome</keyword>
<organism evidence="2 3">
    <name type="scientific">Liparis tanakae</name>
    <name type="common">Tanaka's snailfish</name>
    <dbReference type="NCBI Taxonomy" id="230148"/>
    <lineage>
        <taxon>Eukaryota</taxon>
        <taxon>Metazoa</taxon>
        <taxon>Chordata</taxon>
        <taxon>Craniata</taxon>
        <taxon>Vertebrata</taxon>
        <taxon>Euteleostomi</taxon>
        <taxon>Actinopterygii</taxon>
        <taxon>Neopterygii</taxon>
        <taxon>Teleostei</taxon>
        <taxon>Neoteleostei</taxon>
        <taxon>Acanthomorphata</taxon>
        <taxon>Eupercaria</taxon>
        <taxon>Perciformes</taxon>
        <taxon>Cottioidei</taxon>
        <taxon>Cottales</taxon>
        <taxon>Liparidae</taxon>
        <taxon>Liparis</taxon>
    </lineage>
</organism>
<accession>A0A4Z2H243</accession>
<evidence type="ECO:0000313" key="2">
    <source>
        <dbReference type="EMBL" id="TNN58942.1"/>
    </source>
</evidence>
<feature type="region of interest" description="Disordered" evidence="1">
    <location>
        <begin position="44"/>
        <end position="96"/>
    </location>
</feature>
<sequence length="121" mass="13295">MDGFTALRRDWSTLTPAAWRGVVSRCFPPKPSEGDIAVTPATAELGTFDTAPGGLRGQRERPRGGLRSEPGVSRRLPGGRFVGEDRSRRAVERINSKRRVSASAPVTPNTRLDFHRVFLLP</sequence>
<dbReference type="Proteomes" id="UP000314294">
    <property type="component" value="Unassembled WGS sequence"/>
</dbReference>
<evidence type="ECO:0000256" key="1">
    <source>
        <dbReference type="SAM" id="MobiDB-lite"/>
    </source>
</evidence>
<proteinExistence type="predicted"/>
<dbReference type="EMBL" id="SRLO01000367">
    <property type="protein sequence ID" value="TNN58942.1"/>
    <property type="molecule type" value="Genomic_DNA"/>
</dbReference>
<comment type="caution">
    <text evidence="2">The sequence shown here is derived from an EMBL/GenBank/DDBJ whole genome shotgun (WGS) entry which is preliminary data.</text>
</comment>
<gene>
    <name evidence="2" type="ORF">EYF80_030855</name>
</gene>
<feature type="compositionally biased region" description="Basic and acidic residues" evidence="1">
    <location>
        <begin position="82"/>
        <end position="95"/>
    </location>
</feature>
<protein>
    <submittedName>
        <fullName evidence="2">Uncharacterized protein</fullName>
    </submittedName>
</protein>